<keyword evidence="7 9" id="KW-0472">Membrane</keyword>
<feature type="transmembrane region" description="Helical" evidence="9">
    <location>
        <begin position="302"/>
        <end position="322"/>
    </location>
</feature>
<organism evidence="11 12">
    <name type="scientific">Streptomyces sp. 900116325</name>
    <dbReference type="NCBI Taxonomy" id="3154295"/>
    <lineage>
        <taxon>Bacteria</taxon>
        <taxon>Bacillati</taxon>
        <taxon>Actinomycetota</taxon>
        <taxon>Actinomycetes</taxon>
        <taxon>Kitasatosporales</taxon>
        <taxon>Streptomycetaceae</taxon>
        <taxon>Streptomyces</taxon>
    </lineage>
</organism>
<dbReference type="EMBL" id="JBEXIP010000040">
    <property type="protein sequence ID" value="MET8437570.1"/>
    <property type="molecule type" value="Genomic_DNA"/>
</dbReference>
<dbReference type="RefSeq" id="WP_356712245.1">
    <property type="nucleotide sequence ID" value="NZ_JBEXIP010000040.1"/>
</dbReference>
<keyword evidence="12" id="KW-1185">Reference proteome</keyword>
<evidence type="ECO:0000313" key="11">
    <source>
        <dbReference type="EMBL" id="MET8437570.1"/>
    </source>
</evidence>
<feature type="transmembrane region" description="Helical" evidence="9">
    <location>
        <begin position="221"/>
        <end position="239"/>
    </location>
</feature>
<feature type="transmembrane region" description="Helical" evidence="9">
    <location>
        <begin position="29"/>
        <end position="47"/>
    </location>
</feature>
<comment type="caution">
    <text evidence="11">The sequence shown here is derived from an EMBL/GenBank/DDBJ whole genome shotgun (WGS) entry which is preliminary data.</text>
</comment>
<feature type="transmembrane region" description="Helical" evidence="9">
    <location>
        <begin position="245"/>
        <end position="262"/>
    </location>
</feature>
<feature type="domain" description="Cation/H+ exchanger transmembrane" evidence="10">
    <location>
        <begin position="11"/>
        <end position="387"/>
    </location>
</feature>
<accession>A0ABV2UI98</accession>
<feature type="transmembrane region" description="Helical" evidence="9">
    <location>
        <begin position="274"/>
        <end position="296"/>
    </location>
</feature>
<evidence type="ECO:0000256" key="7">
    <source>
        <dbReference type="ARBA" id="ARBA00023136"/>
    </source>
</evidence>
<evidence type="ECO:0000256" key="3">
    <source>
        <dbReference type="ARBA" id="ARBA00022449"/>
    </source>
</evidence>
<feature type="transmembrane region" description="Helical" evidence="9">
    <location>
        <begin position="86"/>
        <end position="110"/>
    </location>
</feature>
<dbReference type="InterPro" id="IPR006153">
    <property type="entry name" value="Cation/H_exchanger_TM"/>
</dbReference>
<comment type="subcellular location">
    <subcellularLocation>
        <location evidence="1">Cell membrane</location>
        <topology evidence="1">Multi-pass membrane protein</topology>
    </subcellularLocation>
</comment>
<dbReference type="Pfam" id="PF00999">
    <property type="entry name" value="Na_H_Exchanger"/>
    <property type="match status" value="1"/>
</dbReference>
<evidence type="ECO:0000256" key="9">
    <source>
        <dbReference type="SAM" id="Phobius"/>
    </source>
</evidence>
<evidence type="ECO:0000256" key="5">
    <source>
        <dbReference type="ARBA" id="ARBA00022989"/>
    </source>
</evidence>
<evidence type="ECO:0000313" key="12">
    <source>
        <dbReference type="Proteomes" id="UP001550044"/>
    </source>
</evidence>
<keyword evidence="3" id="KW-0050">Antiport</keyword>
<feature type="transmembrane region" description="Helical" evidence="9">
    <location>
        <begin position="186"/>
        <end position="209"/>
    </location>
</feature>
<gene>
    <name evidence="11" type="ORF">ABZV61_33405</name>
</gene>
<feature type="transmembrane region" description="Helical" evidence="9">
    <location>
        <begin position="363"/>
        <end position="380"/>
    </location>
</feature>
<evidence type="ECO:0000256" key="1">
    <source>
        <dbReference type="ARBA" id="ARBA00004651"/>
    </source>
</evidence>
<feature type="transmembrane region" description="Helical" evidence="9">
    <location>
        <begin position="329"/>
        <end position="351"/>
    </location>
</feature>
<proteinExistence type="predicted"/>
<dbReference type="PANTHER" id="PTHR32507:SF8">
    <property type="entry name" value="CNH1P"/>
    <property type="match status" value="1"/>
</dbReference>
<keyword evidence="6" id="KW-0406">Ion transport</keyword>
<feature type="transmembrane region" description="Helical" evidence="9">
    <location>
        <begin position="159"/>
        <end position="180"/>
    </location>
</feature>
<name>A0ABV2UI98_9ACTN</name>
<reference evidence="11 12" key="1">
    <citation type="submission" date="2024-06" db="EMBL/GenBank/DDBJ databases">
        <title>The Natural Products Discovery Center: Release of the First 8490 Sequenced Strains for Exploring Actinobacteria Biosynthetic Diversity.</title>
        <authorList>
            <person name="Kalkreuter E."/>
            <person name="Kautsar S.A."/>
            <person name="Yang D."/>
            <person name="Bader C.D."/>
            <person name="Teijaro C.N."/>
            <person name="Fluegel L."/>
            <person name="Davis C.M."/>
            <person name="Simpson J.R."/>
            <person name="Lauterbach L."/>
            <person name="Steele A.D."/>
            <person name="Gui C."/>
            <person name="Meng S."/>
            <person name="Li G."/>
            <person name="Viehrig K."/>
            <person name="Ye F."/>
            <person name="Su P."/>
            <person name="Kiefer A.F."/>
            <person name="Nichols A."/>
            <person name="Cepeda A.J."/>
            <person name="Yan W."/>
            <person name="Fan B."/>
            <person name="Jiang Y."/>
            <person name="Adhikari A."/>
            <person name="Zheng C.-J."/>
            <person name="Schuster L."/>
            <person name="Cowan T.M."/>
            <person name="Smanski M.J."/>
            <person name="Chevrette M.G."/>
            <person name="De Carvalho L.P.S."/>
            <person name="Shen B."/>
        </authorList>
    </citation>
    <scope>NUCLEOTIDE SEQUENCE [LARGE SCALE GENOMIC DNA]</scope>
    <source>
        <strain evidence="11 12">NPDC005137</strain>
    </source>
</reference>
<evidence type="ECO:0000256" key="2">
    <source>
        <dbReference type="ARBA" id="ARBA00022448"/>
    </source>
</evidence>
<evidence type="ECO:0000256" key="8">
    <source>
        <dbReference type="SAM" id="MobiDB-lite"/>
    </source>
</evidence>
<evidence type="ECO:0000256" key="6">
    <source>
        <dbReference type="ARBA" id="ARBA00023065"/>
    </source>
</evidence>
<keyword evidence="2" id="KW-0813">Transport</keyword>
<keyword evidence="4 9" id="KW-0812">Transmembrane</keyword>
<feature type="transmembrane region" description="Helical" evidence="9">
    <location>
        <begin position="116"/>
        <end position="138"/>
    </location>
</feature>
<feature type="region of interest" description="Disordered" evidence="8">
    <location>
        <begin position="399"/>
        <end position="427"/>
    </location>
</feature>
<dbReference type="Proteomes" id="UP001550044">
    <property type="component" value="Unassembled WGS sequence"/>
</dbReference>
<evidence type="ECO:0000259" key="10">
    <source>
        <dbReference type="Pfam" id="PF00999"/>
    </source>
</evidence>
<protein>
    <submittedName>
        <fullName evidence="11">Cation:proton antiporter</fullName>
    </submittedName>
</protein>
<dbReference type="PANTHER" id="PTHR32507">
    <property type="entry name" value="NA(+)/H(+) ANTIPORTER 1"/>
    <property type="match status" value="1"/>
</dbReference>
<sequence length="427" mass="43823">MGGTVSLVLLLLFLWGLCSQRVERVELTAPAVFVLVGLVLATCLGSMDLAPSRETVKGLAEICLTWILFADAARLSFRVLRPDLGLYLRLLLIGLPLCIGLGALLAAGLLPGVSGWAAVFVGAALAPTDAALGASMMSDPVVPERVRRLINVESGLNDGIATPVVVVALTGAASAAGAGADGSGKAVVELAIGFAYGSALGLACGWLLRSALRKGWAAEEFAGPAVLALALFSYLSSIAIGGNGFVAAFVAGLAFGTAYGDAPQGQLLFTEQSASVLSLLVWLLFGAVLVPAAVPYMTWQAVLYAALSLTLVRMVPVALSVLGKGVDRATVLFVGWFGPRGLASIIFGLLALEDLAPAVTHQVLPVLICTVLLSVLAHGFTAGPLARRYGAVTAAGDAERPELSPHAVPVRRFTGSADTAGRRGSRD</sequence>
<keyword evidence="5 9" id="KW-1133">Transmembrane helix</keyword>
<evidence type="ECO:0000256" key="4">
    <source>
        <dbReference type="ARBA" id="ARBA00022692"/>
    </source>
</evidence>